<dbReference type="GO" id="GO:0015035">
    <property type="term" value="F:protein-disulfide reductase activity"/>
    <property type="evidence" value="ECO:0007669"/>
    <property type="project" value="InterPro"/>
</dbReference>
<reference evidence="3" key="1">
    <citation type="submission" date="2016-10" db="EMBL/GenBank/DDBJ databases">
        <authorList>
            <person name="Varghese N."/>
            <person name="Submissions S."/>
        </authorList>
    </citation>
    <scope>NUCLEOTIDE SEQUENCE [LARGE SCALE GENOMIC DNA]</scope>
    <source>
        <strain evidence="3">DSM 26922</strain>
    </source>
</reference>
<keyword evidence="1" id="KW-0472">Membrane</keyword>
<name>A0A1H2RIC2_9RHOB</name>
<sequence>MAHLSPDPHVSALTNGADVVIFDGVCVLCSGFLRFMLKHDRRRQFQFVIAQSDLGEAIYDHLGLKSADYDTNVVIVDGHIYTKLDAFAAAMKALGGIWSVAGVVRILPRATADWLYDRIAQNRYAVFGKTDACLVPTPDIQGRFLD</sequence>
<evidence type="ECO:0000313" key="2">
    <source>
        <dbReference type="EMBL" id="SDW19065.1"/>
    </source>
</evidence>
<dbReference type="PANTHER" id="PTHR33639">
    <property type="entry name" value="THIOL-DISULFIDE OXIDOREDUCTASE DCC"/>
    <property type="match status" value="1"/>
</dbReference>
<dbReference type="EMBL" id="FNOI01000001">
    <property type="protein sequence ID" value="SDW19065.1"/>
    <property type="molecule type" value="Genomic_DNA"/>
</dbReference>
<evidence type="ECO:0000256" key="1">
    <source>
        <dbReference type="SAM" id="Phobius"/>
    </source>
</evidence>
<keyword evidence="1" id="KW-0812">Transmembrane</keyword>
<dbReference type="OrthoDB" id="9785438at2"/>
<dbReference type="AlphaFoldDB" id="A0A1H2RIC2"/>
<keyword evidence="1" id="KW-1133">Transmembrane helix</keyword>
<dbReference type="RefSeq" id="WP_089945613.1">
    <property type="nucleotide sequence ID" value="NZ_FNOI01000001.1"/>
</dbReference>
<accession>A0A1H2RIC2</accession>
<gene>
    <name evidence="2" type="ORF">SAMN04488001_0513</name>
</gene>
<dbReference type="STRING" id="670155.SAMN04488001_0513"/>
<protein>
    <submittedName>
        <fullName evidence="2">Predicted thiol-disulfide oxidoreductase YuxK, DCC family</fullName>
    </submittedName>
</protein>
<dbReference type="Pfam" id="PF04134">
    <property type="entry name" value="DCC1-like"/>
    <property type="match status" value="1"/>
</dbReference>
<keyword evidence="3" id="KW-1185">Reference proteome</keyword>
<dbReference type="InterPro" id="IPR052927">
    <property type="entry name" value="DCC_oxidoreductase"/>
</dbReference>
<evidence type="ECO:0000313" key="3">
    <source>
        <dbReference type="Proteomes" id="UP000199441"/>
    </source>
</evidence>
<dbReference type="Proteomes" id="UP000199441">
    <property type="component" value="Unassembled WGS sequence"/>
</dbReference>
<proteinExistence type="predicted"/>
<dbReference type="PANTHER" id="PTHR33639:SF2">
    <property type="entry name" value="DUF393 DOMAIN-CONTAINING PROTEIN"/>
    <property type="match status" value="1"/>
</dbReference>
<dbReference type="InterPro" id="IPR007263">
    <property type="entry name" value="DCC1-like"/>
</dbReference>
<organism evidence="2 3">
    <name type="scientific">Litoreibacter albidus</name>
    <dbReference type="NCBI Taxonomy" id="670155"/>
    <lineage>
        <taxon>Bacteria</taxon>
        <taxon>Pseudomonadati</taxon>
        <taxon>Pseudomonadota</taxon>
        <taxon>Alphaproteobacteria</taxon>
        <taxon>Rhodobacterales</taxon>
        <taxon>Roseobacteraceae</taxon>
        <taxon>Litoreibacter</taxon>
    </lineage>
</organism>
<feature type="transmembrane region" description="Helical" evidence="1">
    <location>
        <begin position="20"/>
        <end position="37"/>
    </location>
</feature>